<sequence>GEMLYKETQRIIGISRYTRENTIETARDLVQAIKKRNAEQAKELMSEHIRNIRASLE</sequence>
<evidence type="ECO:0000256" key="3">
    <source>
        <dbReference type="ARBA" id="ARBA00023163"/>
    </source>
</evidence>
<keyword evidence="3" id="KW-0804">Transcription</keyword>
<dbReference type="GO" id="GO:0003677">
    <property type="term" value="F:DNA binding"/>
    <property type="evidence" value="ECO:0007669"/>
    <property type="project" value="UniProtKB-KW"/>
</dbReference>
<comment type="caution">
    <text evidence="5">The sequence shown here is derived from an EMBL/GenBank/DDBJ whole genome shotgun (WGS) entry which is preliminary data.</text>
</comment>
<gene>
    <name evidence="5" type="ORF">S03H2_10061</name>
</gene>
<reference evidence="5" key="1">
    <citation type="journal article" date="2014" name="Front. Microbiol.">
        <title>High frequency of phylogenetically diverse reductive dehalogenase-homologous genes in deep subseafloor sedimentary metagenomes.</title>
        <authorList>
            <person name="Kawai M."/>
            <person name="Futagami T."/>
            <person name="Toyoda A."/>
            <person name="Takaki Y."/>
            <person name="Nishi S."/>
            <person name="Hori S."/>
            <person name="Arai W."/>
            <person name="Tsubouchi T."/>
            <person name="Morono Y."/>
            <person name="Uchiyama I."/>
            <person name="Ito T."/>
            <person name="Fujiyama A."/>
            <person name="Inagaki F."/>
            <person name="Takami H."/>
        </authorList>
    </citation>
    <scope>NUCLEOTIDE SEQUENCE</scope>
    <source>
        <strain evidence="5">Expedition CK06-06</strain>
    </source>
</reference>
<dbReference type="EMBL" id="BARU01005198">
    <property type="protein sequence ID" value="GAH28126.1"/>
    <property type="molecule type" value="Genomic_DNA"/>
</dbReference>
<feature type="non-terminal residue" evidence="5">
    <location>
        <position position="1"/>
    </location>
</feature>
<keyword evidence="2" id="KW-0238">DNA-binding</keyword>
<dbReference type="InterPro" id="IPR008920">
    <property type="entry name" value="TF_FadR/GntR_C"/>
</dbReference>
<dbReference type="Gene3D" id="1.20.120.530">
    <property type="entry name" value="GntR ligand-binding domain-like"/>
    <property type="match status" value="1"/>
</dbReference>
<protein>
    <recommendedName>
        <fullName evidence="4">GntR C-terminal domain-containing protein</fullName>
    </recommendedName>
</protein>
<feature type="domain" description="GntR C-terminal" evidence="4">
    <location>
        <begin position="11"/>
        <end position="50"/>
    </location>
</feature>
<accession>X1E4D7</accession>
<dbReference type="Pfam" id="PF07729">
    <property type="entry name" value="FCD"/>
    <property type="match status" value="1"/>
</dbReference>
<dbReference type="InterPro" id="IPR011711">
    <property type="entry name" value="GntR_C"/>
</dbReference>
<dbReference type="AlphaFoldDB" id="X1E4D7"/>
<keyword evidence="1" id="KW-0805">Transcription regulation</keyword>
<dbReference type="SUPFAM" id="SSF48008">
    <property type="entry name" value="GntR ligand-binding domain-like"/>
    <property type="match status" value="1"/>
</dbReference>
<evidence type="ECO:0000259" key="4">
    <source>
        <dbReference type="Pfam" id="PF07729"/>
    </source>
</evidence>
<organism evidence="5">
    <name type="scientific">marine sediment metagenome</name>
    <dbReference type="NCBI Taxonomy" id="412755"/>
    <lineage>
        <taxon>unclassified sequences</taxon>
        <taxon>metagenomes</taxon>
        <taxon>ecological metagenomes</taxon>
    </lineage>
</organism>
<evidence type="ECO:0000256" key="2">
    <source>
        <dbReference type="ARBA" id="ARBA00023125"/>
    </source>
</evidence>
<evidence type="ECO:0000256" key="1">
    <source>
        <dbReference type="ARBA" id="ARBA00023015"/>
    </source>
</evidence>
<evidence type="ECO:0000313" key="5">
    <source>
        <dbReference type="EMBL" id="GAH28126.1"/>
    </source>
</evidence>
<name>X1E4D7_9ZZZZ</name>
<proteinExistence type="predicted"/>